<protein>
    <submittedName>
        <fullName evidence="2">Predicted protein</fullName>
    </submittedName>
</protein>
<organism evidence="3">
    <name type="scientific">Leptosphaeria maculans (strain JN3 / isolate v23.1.3 / race Av1-4-5-6-7-8)</name>
    <name type="common">Blackleg fungus</name>
    <name type="synonym">Phoma lingam</name>
    <dbReference type="NCBI Taxonomy" id="985895"/>
    <lineage>
        <taxon>Eukaryota</taxon>
        <taxon>Fungi</taxon>
        <taxon>Dikarya</taxon>
        <taxon>Ascomycota</taxon>
        <taxon>Pezizomycotina</taxon>
        <taxon>Dothideomycetes</taxon>
        <taxon>Pleosporomycetidae</taxon>
        <taxon>Pleosporales</taxon>
        <taxon>Pleosporineae</taxon>
        <taxon>Leptosphaeriaceae</taxon>
        <taxon>Plenodomus</taxon>
        <taxon>Plenodomus lingam/Leptosphaeria maculans species complex</taxon>
    </lineage>
</organism>
<dbReference type="InParanoid" id="E5R496"/>
<dbReference type="AlphaFoldDB" id="E5R496"/>
<evidence type="ECO:0000313" key="3">
    <source>
        <dbReference type="Proteomes" id="UP000002668"/>
    </source>
</evidence>
<gene>
    <name evidence="2" type="ORF">LEMA_P045700.1</name>
</gene>
<dbReference type="HOGENOM" id="CLU_1156579_0_0_1"/>
<keyword evidence="3" id="KW-1185">Reference proteome</keyword>
<evidence type="ECO:0000256" key="1">
    <source>
        <dbReference type="SAM" id="MobiDB-lite"/>
    </source>
</evidence>
<feature type="region of interest" description="Disordered" evidence="1">
    <location>
        <begin position="31"/>
        <end position="50"/>
    </location>
</feature>
<reference evidence="3" key="1">
    <citation type="journal article" date="2011" name="Nat. Commun.">
        <title>Effector diversification within compartments of the Leptosphaeria maculans genome affected by Repeat-Induced Point mutations.</title>
        <authorList>
            <person name="Rouxel T."/>
            <person name="Grandaubert J."/>
            <person name="Hane J.K."/>
            <person name="Hoede C."/>
            <person name="van de Wouw A.P."/>
            <person name="Couloux A."/>
            <person name="Dominguez V."/>
            <person name="Anthouard V."/>
            <person name="Bally P."/>
            <person name="Bourras S."/>
            <person name="Cozijnsen A.J."/>
            <person name="Ciuffetti L.M."/>
            <person name="Degrave A."/>
            <person name="Dilmaghani A."/>
            <person name="Duret L."/>
            <person name="Fudal I."/>
            <person name="Goodwin S.B."/>
            <person name="Gout L."/>
            <person name="Glaser N."/>
            <person name="Linglin J."/>
            <person name="Kema G.H.J."/>
            <person name="Lapalu N."/>
            <person name="Lawrence C.B."/>
            <person name="May K."/>
            <person name="Meyer M."/>
            <person name="Ollivier B."/>
            <person name="Poulain J."/>
            <person name="Schoch C.L."/>
            <person name="Simon A."/>
            <person name="Spatafora J.W."/>
            <person name="Stachowiak A."/>
            <person name="Turgeon B.G."/>
            <person name="Tyler B.M."/>
            <person name="Vincent D."/>
            <person name="Weissenbach J."/>
            <person name="Amselem J."/>
            <person name="Quesneville H."/>
            <person name="Oliver R.P."/>
            <person name="Wincker P."/>
            <person name="Balesdent M.-H."/>
            <person name="Howlett B.J."/>
        </authorList>
    </citation>
    <scope>NUCLEOTIDE SEQUENCE [LARGE SCALE GENOMIC DNA]</scope>
    <source>
        <strain evidence="3">JN3 / isolate v23.1.3 / race Av1-4-5-6-7-8</strain>
    </source>
</reference>
<sequence length="240" mass="27120">MLTILQVDESRPHAKLRRLLGSLMMQAALHARSQRRPSPTTPMPNAWNVKGPDGEWRSTVVYQTIGRRCTASTSQALNPTVDRFDATAAVEMDSYRYRQVDKIGLWTAARGCRAEPLRPSEKTTNLHWPQFSFLTEAAESARRQSERTTTRLRQSGSLSMRTRRICHIDAVRLLRRPVPRRKSEHNRFGYGSGSGAATWPANDDRESETALKWPSQCPVLLLPDAANGDARCPQTWPARL</sequence>
<dbReference type="VEuPathDB" id="FungiDB:LEMA_P045700.1"/>
<name>E5R496_LEPMJ</name>
<accession>E5R496</accession>
<proteinExistence type="predicted"/>
<evidence type="ECO:0000313" key="2">
    <source>
        <dbReference type="EMBL" id="CBX91864.1"/>
    </source>
</evidence>
<dbReference type="Proteomes" id="UP000002668">
    <property type="component" value="Genome"/>
</dbReference>
<dbReference type="EMBL" id="FP929083">
    <property type="protein sequence ID" value="CBX91864.1"/>
    <property type="molecule type" value="Genomic_DNA"/>
</dbReference>